<keyword evidence="2" id="KW-0813">Transport</keyword>
<dbReference type="RefSeq" id="WP_244820244.1">
    <property type="nucleotide sequence ID" value="NZ_CP112998.1"/>
</dbReference>
<dbReference type="Gene3D" id="3.40.50.300">
    <property type="entry name" value="P-loop containing nucleotide triphosphate hydrolases"/>
    <property type="match status" value="1"/>
</dbReference>
<dbReference type="AlphaFoldDB" id="A0A9E8NIG3"/>
<dbReference type="InterPro" id="IPR003439">
    <property type="entry name" value="ABC_transporter-like_ATP-bd"/>
</dbReference>
<dbReference type="SMART" id="SM00382">
    <property type="entry name" value="AAA"/>
    <property type="match status" value="1"/>
</dbReference>
<dbReference type="PROSITE" id="PS00211">
    <property type="entry name" value="ABC_TRANSPORTER_1"/>
    <property type="match status" value="1"/>
</dbReference>
<evidence type="ECO:0000313" key="6">
    <source>
        <dbReference type="EMBL" id="WAC14877.1"/>
    </source>
</evidence>
<dbReference type="InterPro" id="IPR027417">
    <property type="entry name" value="P-loop_NTPase"/>
</dbReference>
<dbReference type="PANTHER" id="PTHR43335">
    <property type="entry name" value="ABC TRANSPORTER, ATP-BINDING PROTEIN"/>
    <property type="match status" value="1"/>
</dbReference>
<dbReference type="PANTHER" id="PTHR43335:SF4">
    <property type="entry name" value="ABC TRANSPORTER, ATP-BINDING PROTEIN"/>
    <property type="match status" value="1"/>
</dbReference>
<dbReference type="SUPFAM" id="SSF52540">
    <property type="entry name" value="P-loop containing nucleoside triphosphate hydrolases"/>
    <property type="match status" value="1"/>
</dbReference>
<keyword evidence="4 6" id="KW-0067">ATP-binding</keyword>
<name>A0A9E8NIG3_9BACT</name>
<feature type="domain" description="ABC transporter" evidence="5">
    <location>
        <begin position="6"/>
        <end position="234"/>
    </location>
</feature>
<dbReference type="GO" id="GO:0016887">
    <property type="term" value="F:ATP hydrolysis activity"/>
    <property type="evidence" value="ECO:0007669"/>
    <property type="project" value="InterPro"/>
</dbReference>
<accession>A0A9E8NIG3</accession>
<evidence type="ECO:0000259" key="5">
    <source>
        <dbReference type="PROSITE" id="PS50893"/>
    </source>
</evidence>
<sequence>MDQPIIETNHLNFSFKPGENILADVNLSAPKGSIYGFLGPNGAGKTTTLRLILGLLREENAHIKLFGNELRDDRIGMLKKIGSLIEQPSLYMHLTGRENLEVFRLSYGCPKERINEVLAIVGLSDAAGKKAKAYSLGMKQRLAIAIALLHNPELLILDEPTNGLDPTGIIEIRDLIRKLNQQEGKTILISSHLLAEVEKIATHVGIIDHGKLLFQGTLNALQVLKTIHTCAEVKVDDTARALDLLKHENAATLEADDTIRFGYISEMQVATINEMLVRAGIRVYRIGVMKNDLEDLFLQILSEKQL</sequence>
<dbReference type="GO" id="GO:0005524">
    <property type="term" value="F:ATP binding"/>
    <property type="evidence" value="ECO:0007669"/>
    <property type="project" value="UniProtKB-KW"/>
</dbReference>
<reference evidence="6" key="1">
    <citation type="submission" date="2022-11" db="EMBL/GenBank/DDBJ databases">
        <title>Dyadobacter pollutisoli sp. nov., isolated from plastic dumped soil.</title>
        <authorList>
            <person name="Kim J.M."/>
            <person name="Kim K.R."/>
            <person name="Lee J.K."/>
            <person name="Hao L."/>
            <person name="Jeon C.O."/>
        </authorList>
    </citation>
    <scope>NUCLEOTIDE SEQUENCE</scope>
    <source>
        <strain evidence="6">U1</strain>
    </source>
</reference>
<dbReference type="EMBL" id="CP112998">
    <property type="protein sequence ID" value="WAC14877.1"/>
    <property type="molecule type" value="Genomic_DNA"/>
</dbReference>
<dbReference type="InterPro" id="IPR017871">
    <property type="entry name" value="ABC_transporter-like_CS"/>
</dbReference>
<dbReference type="Proteomes" id="UP001164653">
    <property type="component" value="Chromosome"/>
</dbReference>
<dbReference type="KEGG" id="dpf:ON006_13110"/>
<gene>
    <name evidence="6" type="ORF">ON006_13110</name>
</gene>
<dbReference type="Pfam" id="PF00005">
    <property type="entry name" value="ABC_tran"/>
    <property type="match status" value="1"/>
</dbReference>
<comment type="similarity">
    <text evidence="1">Belongs to the ABC transporter superfamily.</text>
</comment>
<keyword evidence="3" id="KW-0547">Nucleotide-binding</keyword>
<evidence type="ECO:0000256" key="4">
    <source>
        <dbReference type="ARBA" id="ARBA00022840"/>
    </source>
</evidence>
<evidence type="ECO:0000256" key="3">
    <source>
        <dbReference type="ARBA" id="ARBA00022741"/>
    </source>
</evidence>
<evidence type="ECO:0000313" key="7">
    <source>
        <dbReference type="Proteomes" id="UP001164653"/>
    </source>
</evidence>
<organism evidence="6 7">
    <name type="scientific">Dyadobacter pollutisoli</name>
    <dbReference type="NCBI Taxonomy" id="2910158"/>
    <lineage>
        <taxon>Bacteria</taxon>
        <taxon>Pseudomonadati</taxon>
        <taxon>Bacteroidota</taxon>
        <taxon>Cytophagia</taxon>
        <taxon>Cytophagales</taxon>
        <taxon>Spirosomataceae</taxon>
        <taxon>Dyadobacter</taxon>
    </lineage>
</organism>
<protein>
    <submittedName>
        <fullName evidence="6">ABC transporter ATP-binding protein</fullName>
    </submittedName>
</protein>
<dbReference type="PROSITE" id="PS50893">
    <property type="entry name" value="ABC_TRANSPORTER_2"/>
    <property type="match status" value="1"/>
</dbReference>
<keyword evidence="7" id="KW-1185">Reference proteome</keyword>
<dbReference type="InterPro" id="IPR003593">
    <property type="entry name" value="AAA+_ATPase"/>
</dbReference>
<evidence type="ECO:0000256" key="2">
    <source>
        <dbReference type="ARBA" id="ARBA00022448"/>
    </source>
</evidence>
<dbReference type="CDD" id="cd03268">
    <property type="entry name" value="ABC_BcrA_bacitracin_resist"/>
    <property type="match status" value="1"/>
</dbReference>
<proteinExistence type="inferred from homology"/>
<evidence type="ECO:0000256" key="1">
    <source>
        <dbReference type="ARBA" id="ARBA00005417"/>
    </source>
</evidence>